<evidence type="ECO:0000256" key="1">
    <source>
        <dbReference type="SAM" id="MobiDB-lite"/>
    </source>
</evidence>
<dbReference type="Proteomes" id="UP001589575">
    <property type="component" value="Unassembled WGS sequence"/>
</dbReference>
<feature type="region of interest" description="Disordered" evidence="1">
    <location>
        <begin position="1"/>
        <end position="166"/>
    </location>
</feature>
<sequence length="166" mass="18175">MQVVVDEAFGKGGCTRQVRPPRDGGAAHEAQDHADHRVDPGPGEPEDGKGREHDHAVQAVPRGGPYRGDGHEVQERDHPVDHRREPTPGHHTGQHGQQGHPAHSAQEVRVIRHDVGMEHRHGHHDQCDGQRQRHLREQHASSQGELTEVPAPLGGLGRGQCCRGSE</sequence>
<keyword evidence="3" id="KW-1185">Reference proteome</keyword>
<feature type="compositionally biased region" description="Low complexity" evidence="1">
    <location>
        <begin position="89"/>
        <end position="101"/>
    </location>
</feature>
<protein>
    <submittedName>
        <fullName evidence="2">Uncharacterized protein</fullName>
    </submittedName>
</protein>
<gene>
    <name evidence="2" type="ORF">ACFFX0_09585</name>
</gene>
<name>A0ABV5FXM7_9MICC</name>
<feature type="compositionally biased region" description="Basic and acidic residues" evidence="1">
    <location>
        <begin position="46"/>
        <end position="56"/>
    </location>
</feature>
<comment type="caution">
    <text evidence="2">The sequence shown here is derived from an EMBL/GenBank/DDBJ whole genome shotgun (WGS) entry which is preliminary data.</text>
</comment>
<reference evidence="2 3" key="1">
    <citation type="submission" date="2024-09" db="EMBL/GenBank/DDBJ databases">
        <authorList>
            <person name="Sun Q."/>
            <person name="Mori K."/>
        </authorList>
    </citation>
    <scope>NUCLEOTIDE SEQUENCE [LARGE SCALE GENOMIC DNA]</scope>
    <source>
        <strain evidence="2 3">CCM 7609</strain>
    </source>
</reference>
<evidence type="ECO:0000313" key="2">
    <source>
        <dbReference type="EMBL" id="MFB9071436.1"/>
    </source>
</evidence>
<feature type="compositionally biased region" description="Basic and acidic residues" evidence="1">
    <location>
        <begin position="109"/>
        <end position="139"/>
    </location>
</feature>
<dbReference type="EMBL" id="JBHMFI010000001">
    <property type="protein sequence ID" value="MFB9071436.1"/>
    <property type="molecule type" value="Genomic_DNA"/>
</dbReference>
<proteinExistence type="predicted"/>
<evidence type="ECO:0000313" key="3">
    <source>
        <dbReference type="Proteomes" id="UP001589575"/>
    </source>
</evidence>
<accession>A0ABV5FXM7</accession>
<feature type="compositionally biased region" description="Basic and acidic residues" evidence="1">
    <location>
        <begin position="68"/>
        <end position="88"/>
    </location>
</feature>
<feature type="compositionally biased region" description="Basic and acidic residues" evidence="1">
    <location>
        <begin position="20"/>
        <end position="39"/>
    </location>
</feature>
<organism evidence="2 3">
    <name type="scientific">Citricoccus parietis</name>
    <dbReference type="NCBI Taxonomy" id="592307"/>
    <lineage>
        <taxon>Bacteria</taxon>
        <taxon>Bacillati</taxon>
        <taxon>Actinomycetota</taxon>
        <taxon>Actinomycetes</taxon>
        <taxon>Micrococcales</taxon>
        <taxon>Micrococcaceae</taxon>
        <taxon>Citricoccus</taxon>
    </lineage>
</organism>